<sequence length="144" mass="16431">WSPRLMLAMYTCEIQATNEVLGKVYNVLSKRRGQILGEEMKEGSSFYTIEAMIPIVESFGFADEMRKKTSGNAHPQLLFKGFEILDINPFWKPKTTEELEDLGEKADKENLAKKYMDAVRKRKGLAVEELVVTHGEKQSTLKSK</sequence>
<dbReference type="Pfam" id="PF00679">
    <property type="entry name" value="EFG_C"/>
    <property type="match status" value="1"/>
</dbReference>
<reference evidence="3" key="1">
    <citation type="journal article" date="2018" name="Nat. Microbiol.">
        <title>Leveraging single-cell genomics to expand the fungal tree of life.</title>
        <authorList>
            <person name="Ahrendt S.R."/>
            <person name="Quandt C.A."/>
            <person name="Ciobanu D."/>
            <person name="Clum A."/>
            <person name="Salamov A."/>
            <person name="Andreopoulos B."/>
            <person name="Cheng J.F."/>
            <person name="Woyke T."/>
            <person name="Pelin A."/>
            <person name="Henrissat B."/>
            <person name="Reynolds N.K."/>
            <person name="Benny G.L."/>
            <person name="Smith M.E."/>
            <person name="James T.Y."/>
            <person name="Grigoriev I.V."/>
        </authorList>
    </citation>
    <scope>NUCLEOTIDE SEQUENCE [LARGE SCALE GENOMIC DNA]</scope>
    <source>
        <strain evidence="3">CSF55</strain>
    </source>
</reference>
<gene>
    <name evidence="2" type="ORF">ROZALSC1DRAFT_15942</name>
</gene>
<feature type="domain" description="Elongation factor EFG" evidence="1">
    <location>
        <begin position="4"/>
        <end position="93"/>
    </location>
</feature>
<dbReference type="SUPFAM" id="SSF54980">
    <property type="entry name" value="EF-G C-terminal domain-like"/>
    <property type="match status" value="1"/>
</dbReference>
<dbReference type="PANTHER" id="PTHR42908">
    <property type="entry name" value="TRANSLATION ELONGATION FACTOR-RELATED"/>
    <property type="match status" value="1"/>
</dbReference>
<evidence type="ECO:0000313" key="3">
    <source>
        <dbReference type="Proteomes" id="UP000281549"/>
    </source>
</evidence>
<dbReference type="GO" id="GO:1990904">
    <property type="term" value="C:ribonucleoprotein complex"/>
    <property type="evidence" value="ECO:0007669"/>
    <property type="project" value="TreeGrafter"/>
</dbReference>
<feature type="non-terminal residue" evidence="2">
    <location>
        <position position="1"/>
    </location>
</feature>
<dbReference type="InterPro" id="IPR000640">
    <property type="entry name" value="EFG_V-like"/>
</dbReference>
<dbReference type="GO" id="GO:0003924">
    <property type="term" value="F:GTPase activity"/>
    <property type="evidence" value="ECO:0007669"/>
    <property type="project" value="TreeGrafter"/>
</dbReference>
<proteinExistence type="predicted"/>
<dbReference type="Gene3D" id="3.30.70.240">
    <property type="match status" value="1"/>
</dbReference>
<dbReference type="AlphaFoldDB" id="A0A4P9YGJ8"/>
<dbReference type="SMART" id="SM00838">
    <property type="entry name" value="EFG_C"/>
    <property type="match status" value="1"/>
</dbReference>
<keyword evidence="2" id="KW-0648">Protein biosynthesis</keyword>
<name>A0A4P9YGJ8_ROZAC</name>
<dbReference type="GO" id="GO:0003746">
    <property type="term" value="F:translation elongation factor activity"/>
    <property type="evidence" value="ECO:0007669"/>
    <property type="project" value="UniProtKB-KW"/>
</dbReference>
<organism evidence="2 3">
    <name type="scientific">Rozella allomycis (strain CSF55)</name>
    <dbReference type="NCBI Taxonomy" id="988480"/>
    <lineage>
        <taxon>Eukaryota</taxon>
        <taxon>Fungi</taxon>
        <taxon>Fungi incertae sedis</taxon>
        <taxon>Cryptomycota</taxon>
        <taxon>Cryptomycota incertae sedis</taxon>
        <taxon>Rozella</taxon>
    </lineage>
</organism>
<keyword evidence="2" id="KW-0251">Elongation factor</keyword>
<dbReference type="InterPro" id="IPR035647">
    <property type="entry name" value="EFG_III/V"/>
</dbReference>
<dbReference type="GO" id="GO:0042256">
    <property type="term" value="P:cytosolic ribosome assembly"/>
    <property type="evidence" value="ECO:0007669"/>
    <property type="project" value="TreeGrafter"/>
</dbReference>
<dbReference type="GO" id="GO:0005829">
    <property type="term" value="C:cytosol"/>
    <property type="evidence" value="ECO:0007669"/>
    <property type="project" value="TreeGrafter"/>
</dbReference>
<dbReference type="GO" id="GO:0043022">
    <property type="term" value="F:ribosome binding"/>
    <property type="evidence" value="ECO:0007669"/>
    <property type="project" value="TreeGrafter"/>
</dbReference>
<dbReference type="Proteomes" id="UP000281549">
    <property type="component" value="Unassembled WGS sequence"/>
</dbReference>
<dbReference type="FunFam" id="3.30.70.240:FF:000006">
    <property type="entry name" value="Elongation factor like GTPase 1"/>
    <property type="match status" value="1"/>
</dbReference>
<evidence type="ECO:0000259" key="1">
    <source>
        <dbReference type="SMART" id="SM00838"/>
    </source>
</evidence>
<accession>A0A4P9YGJ8</accession>
<dbReference type="PANTHER" id="PTHR42908:SF3">
    <property type="entry name" value="ELONGATION FACTOR-LIKE GTPASE 1"/>
    <property type="match status" value="1"/>
</dbReference>
<dbReference type="CDD" id="cd04096">
    <property type="entry name" value="eEF2_snRNP_like_C"/>
    <property type="match status" value="1"/>
</dbReference>
<dbReference type="EMBL" id="ML005682">
    <property type="protein sequence ID" value="RKP17771.1"/>
    <property type="molecule type" value="Genomic_DNA"/>
</dbReference>
<protein>
    <submittedName>
        <fullName evidence="2">Elongation factor 2</fullName>
    </submittedName>
</protein>
<evidence type="ECO:0000313" key="2">
    <source>
        <dbReference type="EMBL" id="RKP17771.1"/>
    </source>
</evidence>